<dbReference type="CDD" id="cd17923">
    <property type="entry name" value="DEXHc_Hrq1-like"/>
    <property type="match status" value="1"/>
</dbReference>
<feature type="domain" description="Helicase C-terminal" evidence="4">
    <location>
        <begin position="304"/>
        <end position="454"/>
    </location>
</feature>
<evidence type="ECO:0000256" key="1">
    <source>
        <dbReference type="ARBA" id="ARBA00022741"/>
    </source>
</evidence>
<proteinExistence type="predicted"/>
<dbReference type="InterPro" id="IPR001650">
    <property type="entry name" value="Helicase_C-like"/>
</dbReference>
<evidence type="ECO:0000259" key="4">
    <source>
        <dbReference type="PROSITE" id="PS51194"/>
    </source>
</evidence>
<dbReference type="GO" id="GO:0005634">
    <property type="term" value="C:nucleus"/>
    <property type="evidence" value="ECO:0007669"/>
    <property type="project" value="TreeGrafter"/>
</dbReference>
<dbReference type="Gene3D" id="3.40.50.300">
    <property type="entry name" value="P-loop containing nucleotide triphosphate hydrolases"/>
    <property type="match status" value="2"/>
</dbReference>
<dbReference type="GO" id="GO:0003676">
    <property type="term" value="F:nucleic acid binding"/>
    <property type="evidence" value="ECO:0007669"/>
    <property type="project" value="InterPro"/>
</dbReference>
<dbReference type="GO" id="GO:0043138">
    <property type="term" value="F:3'-5' DNA helicase activity"/>
    <property type="evidence" value="ECO:0007669"/>
    <property type="project" value="TreeGrafter"/>
</dbReference>
<dbReference type="GO" id="GO:0005524">
    <property type="term" value="F:ATP binding"/>
    <property type="evidence" value="ECO:0007669"/>
    <property type="project" value="UniProtKB-KW"/>
</dbReference>
<gene>
    <name evidence="5" type="ORF">SYNPS1DRAFT_13897</name>
</gene>
<dbReference type="SMART" id="SM00487">
    <property type="entry name" value="DEXDc"/>
    <property type="match status" value="1"/>
</dbReference>
<dbReference type="Pfam" id="PF22982">
    <property type="entry name" value="WHD_HRQ1"/>
    <property type="match status" value="1"/>
</dbReference>
<protein>
    <submittedName>
        <fullName evidence="5">P-loop containing nucleoside triphosphate hydrolase protein</fullName>
    </submittedName>
</protein>
<sequence length="787" mass="88253">MQTPTLGVEEVLDKLLSPPYYEEQVGPHGRRTFPACKEQFAAPKRPPSDELRRVLRETRGIRQFYTHQARALDALDDGRHVVVATATSSGKSAVYQIPTLTLLEEASAAHDHSVRVLWMFPTKALSRDQLDSMEQLVRAHAQLADWVQLAVHDGDTAHDRAARRHARENAHIILTNPDTLHMSLLPHADRWHGFYRHLRLVVLDELHVYTGGFGAHVAVILRRLRRMCAAYGNDTVRFISCSATIANPVEHMACLFGLREEDISLIEADGAPHGRKEFLVWNPPLKHADLPELGRRRSILEGARLLAFLVEHRVRSILFCRTRKVCELVLQQLHDLFSASNLDHLRPYVASYRSGYDPVVRRQIEKDMFSGRLLAVVATSALELGIDIGSLDAVVLVGVPWDKAALRQQIGRVGRRQQTSLAILVADEQPLDQYYSRCPDQLFDVAPAVAADWSHPSVLGAQLQCAAHERVIHVDEDRRWFGPQLAQLCQAHLVEINAQHYRAHPDMGIFPPGQVAIRGRSNEDDWSVIDVTGGRHVVLEVMDAVRALFSIYEGAIYLYQGRRYLVNSMDVVDRYVTVQQVHVSWLTQQRDYMDLDPLETLETRPLQTMQEEKEASAVTLLTATVFGYYKIDAQTGKILDTVDVDMPSVVWTNPGVWMDFPAAAVSALEAAHIDTEEAVHGVAHLCRHIIPSFVLCGAEDVRIECKSPLATRYRPPRLVIQDTASGIGASLKIYARFGNILREAYQQVRACTCADGCPQCINSPLCTERNQALSKAGACLLLAYLFE</sequence>
<evidence type="ECO:0000259" key="3">
    <source>
        <dbReference type="PROSITE" id="PS51192"/>
    </source>
</evidence>
<keyword evidence="2" id="KW-0067">ATP-binding</keyword>
<dbReference type="Pfam" id="PF09369">
    <property type="entry name" value="MZB"/>
    <property type="match status" value="1"/>
</dbReference>
<evidence type="ECO:0000313" key="6">
    <source>
        <dbReference type="Proteomes" id="UP000278143"/>
    </source>
</evidence>
<keyword evidence="5" id="KW-0378">Hydrolase</keyword>
<dbReference type="InterPro" id="IPR011545">
    <property type="entry name" value="DEAD/DEAH_box_helicase_dom"/>
</dbReference>
<keyword evidence="6" id="KW-1185">Reference proteome</keyword>
<dbReference type="GO" id="GO:0016787">
    <property type="term" value="F:hydrolase activity"/>
    <property type="evidence" value="ECO:0007669"/>
    <property type="project" value="UniProtKB-KW"/>
</dbReference>
<dbReference type="SUPFAM" id="SSF52540">
    <property type="entry name" value="P-loop containing nucleoside triphosphate hydrolases"/>
    <property type="match status" value="1"/>
</dbReference>
<name>A0A4P9Z2E1_9FUNG</name>
<dbReference type="PANTHER" id="PTHR47957:SF3">
    <property type="entry name" value="ATP-DEPENDENT HELICASE HRQ1"/>
    <property type="match status" value="1"/>
</dbReference>
<dbReference type="EMBL" id="KZ989366">
    <property type="protein sequence ID" value="RKP26654.1"/>
    <property type="molecule type" value="Genomic_DNA"/>
</dbReference>
<dbReference type="InterPro" id="IPR027417">
    <property type="entry name" value="P-loop_NTPase"/>
</dbReference>
<dbReference type="OrthoDB" id="18781at2759"/>
<evidence type="ECO:0000313" key="5">
    <source>
        <dbReference type="EMBL" id="RKP26654.1"/>
    </source>
</evidence>
<dbReference type="Proteomes" id="UP000278143">
    <property type="component" value="Unassembled WGS sequence"/>
</dbReference>
<dbReference type="AlphaFoldDB" id="A0A4P9Z2E1"/>
<dbReference type="GO" id="GO:0006289">
    <property type="term" value="P:nucleotide-excision repair"/>
    <property type="evidence" value="ECO:0007669"/>
    <property type="project" value="TreeGrafter"/>
</dbReference>
<dbReference type="Pfam" id="PF00271">
    <property type="entry name" value="Helicase_C"/>
    <property type="match status" value="1"/>
</dbReference>
<dbReference type="InterPro" id="IPR014001">
    <property type="entry name" value="Helicase_ATP-bd"/>
</dbReference>
<dbReference type="GO" id="GO:0036297">
    <property type="term" value="P:interstrand cross-link repair"/>
    <property type="evidence" value="ECO:0007669"/>
    <property type="project" value="TreeGrafter"/>
</dbReference>
<evidence type="ECO:0000256" key="2">
    <source>
        <dbReference type="ARBA" id="ARBA00022840"/>
    </source>
</evidence>
<keyword evidence="1" id="KW-0547">Nucleotide-binding</keyword>
<dbReference type="InterPro" id="IPR018973">
    <property type="entry name" value="MZB"/>
</dbReference>
<dbReference type="SMART" id="SM00490">
    <property type="entry name" value="HELICc"/>
    <property type="match status" value="1"/>
</dbReference>
<dbReference type="PROSITE" id="PS51192">
    <property type="entry name" value="HELICASE_ATP_BIND_1"/>
    <property type="match status" value="1"/>
</dbReference>
<reference evidence="6" key="1">
    <citation type="journal article" date="2018" name="Nat. Microbiol.">
        <title>Leveraging single-cell genomics to expand the fungal tree of life.</title>
        <authorList>
            <person name="Ahrendt S.R."/>
            <person name="Quandt C.A."/>
            <person name="Ciobanu D."/>
            <person name="Clum A."/>
            <person name="Salamov A."/>
            <person name="Andreopoulos B."/>
            <person name="Cheng J.F."/>
            <person name="Woyke T."/>
            <person name="Pelin A."/>
            <person name="Henrissat B."/>
            <person name="Reynolds N.K."/>
            <person name="Benny G.L."/>
            <person name="Smith M.E."/>
            <person name="James T.Y."/>
            <person name="Grigoriev I.V."/>
        </authorList>
    </citation>
    <scope>NUCLEOTIDE SEQUENCE [LARGE SCALE GENOMIC DNA]</scope>
    <source>
        <strain evidence="6">Benny S71-1</strain>
    </source>
</reference>
<dbReference type="PROSITE" id="PS51194">
    <property type="entry name" value="HELICASE_CTER"/>
    <property type="match status" value="1"/>
</dbReference>
<dbReference type="CDD" id="cd18797">
    <property type="entry name" value="SF2_C_Hrq"/>
    <property type="match status" value="1"/>
</dbReference>
<dbReference type="PANTHER" id="PTHR47957">
    <property type="entry name" value="ATP-DEPENDENT HELICASE HRQ1"/>
    <property type="match status" value="1"/>
</dbReference>
<organism evidence="5 6">
    <name type="scientific">Syncephalis pseudoplumigaleata</name>
    <dbReference type="NCBI Taxonomy" id="1712513"/>
    <lineage>
        <taxon>Eukaryota</taxon>
        <taxon>Fungi</taxon>
        <taxon>Fungi incertae sedis</taxon>
        <taxon>Zoopagomycota</taxon>
        <taxon>Zoopagomycotina</taxon>
        <taxon>Zoopagomycetes</taxon>
        <taxon>Zoopagales</taxon>
        <taxon>Piptocephalidaceae</taxon>
        <taxon>Syncephalis</taxon>
    </lineage>
</organism>
<feature type="domain" description="Helicase ATP-binding" evidence="3">
    <location>
        <begin position="72"/>
        <end position="263"/>
    </location>
</feature>
<accession>A0A4P9Z2E1</accession>
<dbReference type="Pfam" id="PF00270">
    <property type="entry name" value="DEAD"/>
    <property type="match status" value="1"/>
</dbReference>
<dbReference type="InterPro" id="IPR055227">
    <property type="entry name" value="HRQ1_WHD"/>
</dbReference>